<dbReference type="PANTHER" id="PTHR43248">
    <property type="entry name" value="2-SUCCINYL-6-HYDROXY-2,4-CYCLOHEXADIENE-1-CARBOXYLATE SYNTHASE"/>
    <property type="match status" value="1"/>
</dbReference>
<sequence length="537" mass="57162">MIAIALVGALFLSGMVRGQNRDQPASPTTPGPHTPSAPAQGERLPGIPEQPIEGRETLPLDGPANPDRQLDYEPATAPKVEFLDSLGDHLAYATQVVDWELCESGEGQCATIKAPLDWDAPERDAIEVAVRRVPHGDSSRGPLFVNPGGPGFGGQDMAQSLAGRWQNFDTVGWDPRGTGESTHVVCGSFEETEAFMRLDASPDDPGEDEELRQGSAEFAQQCRDGSGPLLDHITTVDVVRDLDLIRHLLGAEKLNYVGVSYGTYVGAMYAELFPNSTGRLVLDAAVDITGDDEVAQSEGFELALNNFTAWCADSDLCSLGDDQAQINDDIDGFLTGLDDDPLDVDGRPLTQTLAATGIALFLYDTDEAYRTLDQVLADAMIGNGAGLLMAADILNGRSNNSYDTIAYAFPAMACVDGVDEGLDRVEEDWRETFEKAPIMAPNMGLGYTCQTWTADSAPQLKLTAAGAPPILVVGTTGDSATPYRQAVTMAEQLESGTLLTYEGAGHGAVTGDNKCVADAVDEYLYEGTPPEDGATCR</sequence>
<gene>
    <name evidence="6" type="ORF">RPIT_01490</name>
</gene>
<evidence type="ECO:0000256" key="2">
    <source>
        <dbReference type="ARBA" id="ARBA00022729"/>
    </source>
</evidence>
<reference evidence="6 7" key="1">
    <citation type="journal article" date="2016" name="Int. J. Syst. Evol. Microbiol.">
        <title>Tessaracoccus flavus sp. nov., isolated from the drainage system of a lindane-producing factory.</title>
        <authorList>
            <person name="Kumari R."/>
            <person name="Singh P."/>
            <person name="Schumann P."/>
            <person name="Lal R."/>
        </authorList>
    </citation>
    <scope>NUCLEOTIDE SEQUENCE [LARGE SCALE GENOMIC DNA]</scope>
    <source>
        <strain evidence="6 7">RP1T</strain>
    </source>
</reference>
<dbReference type="InterPro" id="IPR013595">
    <property type="entry name" value="Pept_S33_TAP-like_C"/>
</dbReference>
<comment type="similarity">
    <text evidence="1">Belongs to the peptidase S33 family.</text>
</comment>
<dbReference type="InterPro" id="IPR051601">
    <property type="entry name" value="Serine_prot/Carboxylest_S33"/>
</dbReference>
<feature type="domain" description="Peptidase S33 tripeptidyl aminopeptidase-like C-terminal" evidence="5">
    <location>
        <begin position="447"/>
        <end position="536"/>
    </location>
</feature>
<evidence type="ECO:0000256" key="4">
    <source>
        <dbReference type="SAM" id="MobiDB-lite"/>
    </source>
</evidence>
<keyword evidence="7" id="KW-1185">Reference proteome</keyword>
<dbReference type="AlphaFoldDB" id="A0A1Q2CIJ3"/>
<dbReference type="InterPro" id="IPR029058">
    <property type="entry name" value="AB_hydrolase_fold"/>
</dbReference>
<dbReference type="Proteomes" id="UP000188324">
    <property type="component" value="Chromosome"/>
</dbReference>
<evidence type="ECO:0000259" key="5">
    <source>
        <dbReference type="Pfam" id="PF08386"/>
    </source>
</evidence>
<dbReference type="Gene3D" id="3.40.50.1820">
    <property type="entry name" value="alpha/beta hydrolase"/>
    <property type="match status" value="1"/>
</dbReference>
<feature type="region of interest" description="Disordered" evidence="4">
    <location>
        <begin position="18"/>
        <end position="71"/>
    </location>
</feature>
<evidence type="ECO:0000256" key="3">
    <source>
        <dbReference type="ARBA" id="ARBA00022801"/>
    </source>
</evidence>
<dbReference type="EMBL" id="CP019605">
    <property type="protein sequence ID" value="AQP45958.1"/>
    <property type="molecule type" value="Genomic_DNA"/>
</dbReference>
<dbReference type="SUPFAM" id="SSF53474">
    <property type="entry name" value="alpha/beta-Hydrolases"/>
    <property type="match status" value="1"/>
</dbReference>
<dbReference type="KEGG" id="tfl:RPIT_01490"/>
<dbReference type="GO" id="GO:0016787">
    <property type="term" value="F:hydrolase activity"/>
    <property type="evidence" value="ECO:0007669"/>
    <property type="project" value="UniProtKB-KW"/>
</dbReference>
<name>A0A1Q2CIJ3_9ACTN</name>
<accession>A0A1Q2CIJ3</accession>
<proteinExistence type="inferred from homology"/>
<keyword evidence="3" id="KW-0378">Hydrolase</keyword>
<evidence type="ECO:0000313" key="6">
    <source>
        <dbReference type="EMBL" id="AQP45958.1"/>
    </source>
</evidence>
<dbReference type="STRING" id="1610493.RPIT_01490"/>
<organism evidence="6 7">
    <name type="scientific">Tessaracoccus flavus</name>
    <dbReference type="NCBI Taxonomy" id="1610493"/>
    <lineage>
        <taxon>Bacteria</taxon>
        <taxon>Bacillati</taxon>
        <taxon>Actinomycetota</taxon>
        <taxon>Actinomycetes</taxon>
        <taxon>Propionibacteriales</taxon>
        <taxon>Propionibacteriaceae</taxon>
        <taxon>Tessaracoccus</taxon>
    </lineage>
</organism>
<keyword evidence="2" id="KW-0732">Signal</keyword>
<protein>
    <recommendedName>
        <fullName evidence="5">Peptidase S33 tripeptidyl aminopeptidase-like C-terminal domain-containing protein</fullName>
    </recommendedName>
</protein>
<dbReference type="Pfam" id="PF08386">
    <property type="entry name" value="Abhydrolase_4"/>
    <property type="match status" value="1"/>
</dbReference>
<dbReference type="PANTHER" id="PTHR43248:SF29">
    <property type="entry name" value="TRIPEPTIDYL AMINOPEPTIDASE"/>
    <property type="match status" value="1"/>
</dbReference>
<evidence type="ECO:0000313" key="7">
    <source>
        <dbReference type="Proteomes" id="UP000188324"/>
    </source>
</evidence>
<evidence type="ECO:0000256" key="1">
    <source>
        <dbReference type="ARBA" id="ARBA00010088"/>
    </source>
</evidence>